<dbReference type="AlphaFoldDB" id="A0AAN7SCT2"/>
<gene>
    <name evidence="2" type="ORF">RN001_001572</name>
</gene>
<proteinExistence type="predicted"/>
<evidence type="ECO:0000256" key="1">
    <source>
        <dbReference type="SAM" id="Phobius"/>
    </source>
</evidence>
<keyword evidence="3" id="KW-1185">Reference proteome</keyword>
<reference evidence="3" key="1">
    <citation type="submission" date="2023-01" db="EMBL/GenBank/DDBJ databases">
        <title>Key to firefly adult light organ development and bioluminescence: homeobox transcription factors regulate luciferase expression and transportation to peroxisome.</title>
        <authorList>
            <person name="Fu X."/>
        </authorList>
    </citation>
    <scope>NUCLEOTIDE SEQUENCE [LARGE SCALE GENOMIC DNA]</scope>
</reference>
<dbReference type="EMBL" id="JARPUR010000001">
    <property type="protein sequence ID" value="KAK4885301.1"/>
    <property type="molecule type" value="Genomic_DNA"/>
</dbReference>
<evidence type="ECO:0008006" key="4">
    <source>
        <dbReference type="Google" id="ProtNLM"/>
    </source>
</evidence>
<accession>A0AAN7SCT2</accession>
<keyword evidence="1" id="KW-0472">Membrane</keyword>
<keyword evidence="1" id="KW-0812">Transmembrane</keyword>
<organism evidence="2 3">
    <name type="scientific">Aquatica leii</name>
    <dbReference type="NCBI Taxonomy" id="1421715"/>
    <lineage>
        <taxon>Eukaryota</taxon>
        <taxon>Metazoa</taxon>
        <taxon>Ecdysozoa</taxon>
        <taxon>Arthropoda</taxon>
        <taxon>Hexapoda</taxon>
        <taxon>Insecta</taxon>
        <taxon>Pterygota</taxon>
        <taxon>Neoptera</taxon>
        <taxon>Endopterygota</taxon>
        <taxon>Coleoptera</taxon>
        <taxon>Polyphaga</taxon>
        <taxon>Elateriformia</taxon>
        <taxon>Elateroidea</taxon>
        <taxon>Lampyridae</taxon>
        <taxon>Luciolinae</taxon>
        <taxon>Aquatica</taxon>
    </lineage>
</organism>
<keyword evidence="1" id="KW-1133">Transmembrane helix</keyword>
<dbReference type="Proteomes" id="UP001353858">
    <property type="component" value="Unassembled WGS sequence"/>
</dbReference>
<feature type="transmembrane region" description="Helical" evidence="1">
    <location>
        <begin position="92"/>
        <end position="109"/>
    </location>
</feature>
<sequence>MNVLLNPRDLNSIVDIISMTCIIWSEAIAIITVMDTYIYACSKANTFGSSIHNVQNKLNMKSLKNQVECYSIRMIHEQLSFNVFQLFSMDRSILYAGTGTVLSILFMLVDYDRRNNRNIETIA</sequence>
<protein>
    <recommendedName>
        <fullName evidence="4">Gustatory receptor</fullName>
    </recommendedName>
</protein>
<evidence type="ECO:0000313" key="2">
    <source>
        <dbReference type="EMBL" id="KAK4885301.1"/>
    </source>
</evidence>
<comment type="caution">
    <text evidence="2">The sequence shown here is derived from an EMBL/GenBank/DDBJ whole genome shotgun (WGS) entry which is preliminary data.</text>
</comment>
<name>A0AAN7SCT2_9COLE</name>
<evidence type="ECO:0000313" key="3">
    <source>
        <dbReference type="Proteomes" id="UP001353858"/>
    </source>
</evidence>
<feature type="transmembrane region" description="Helical" evidence="1">
    <location>
        <begin position="12"/>
        <end position="34"/>
    </location>
</feature>